<evidence type="ECO:0000259" key="1">
    <source>
        <dbReference type="Pfam" id="PF00535"/>
    </source>
</evidence>
<dbReference type="InterPro" id="IPR001173">
    <property type="entry name" value="Glyco_trans_2-like"/>
</dbReference>
<name>A0A840RRA8_9BURK</name>
<keyword evidence="2" id="KW-0808">Transferase</keyword>
<dbReference type="SUPFAM" id="SSF53448">
    <property type="entry name" value="Nucleotide-diphospho-sugar transferases"/>
    <property type="match status" value="1"/>
</dbReference>
<dbReference type="PANTHER" id="PTHR43685:SF2">
    <property type="entry name" value="GLYCOSYLTRANSFERASE 2-LIKE DOMAIN-CONTAINING PROTEIN"/>
    <property type="match status" value="1"/>
</dbReference>
<dbReference type="RefSeq" id="WP_168055484.1">
    <property type="nucleotide sequence ID" value="NZ_JAAOZT010000006.1"/>
</dbReference>
<dbReference type="CDD" id="cd06433">
    <property type="entry name" value="GT_2_WfgS_like"/>
    <property type="match status" value="1"/>
</dbReference>
<organism evidence="2 3">
    <name type="scientific">Glaciimonas immobilis</name>
    <dbReference type="NCBI Taxonomy" id="728004"/>
    <lineage>
        <taxon>Bacteria</taxon>
        <taxon>Pseudomonadati</taxon>
        <taxon>Pseudomonadota</taxon>
        <taxon>Betaproteobacteria</taxon>
        <taxon>Burkholderiales</taxon>
        <taxon>Oxalobacteraceae</taxon>
        <taxon>Glaciimonas</taxon>
    </lineage>
</organism>
<keyword evidence="3" id="KW-1185">Reference proteome</keyword>
<accession>A0A840RRA8</accession>
<dbReference type="Gene3D" id="3.90.550.10">
    <property type="entry name" value="Spore Coat Polysaccharide Biosynthesis Protein SpsA, Chain A"/>
    <property type="match status" value="1"/>
</dbReference>
<dbReference type="Proteomes" id="UP000571084">
    <property type="component" value="Unassembled WGS sequence"/>
</dbReference>
<feature type="domain" description="Glycosyltransferase 2-like" evidence="1">
    <location>
        <begin position="14"/>
        <end position="142"/>
    </location>
</feature>
<dbReference type="InterPro" id="IPR050834">
    <property type="entry name" value="Glycosyltransf_2"/>
</dbReference>
<evidence type="ECO:0000313" key="3">
    <source>
        <dbReference type="Proteomes" id="UP000571084"/>
    </source>
</evidence>
<dbReference type="EMBL" id="JACHHQ010000002">
    <property type="protein sequence ID" value="MBB5199131.1"/>
    <property type="molecule type" value="Genomic_DNA"/>
</dbReference>
<comment type="caution">
    <text evidence="2">The sequence shown here is derived from an EMBL/GenBank/DDBJ whole genome shotgun (WGS) entry which is preliminary data.</text>
</comment>
<dbReference type="AlphaFoldDB" id="A0A840RRA8"/>
<dbReference type="Pfam" id="PF00535">
    <property type="entry name" value="Glycos_transf_2"/>
    <property type="match status" value="1"/>
</dbReference>
<dbReference type="GO" id="GO:0016740">
    <property type="term" value="F:transferase activity"/>
    <property type="evidence" value="ECO:0007669"/>
    <property type="project" value="UniProtKB-KW"/>
</dbReference>
<proteinExistence type="predicted"/>
<reference evidence="2 3" key="1">
    <citation type="submission" date="2020-08" db="EMBL/GenBank/DDBJ databases">
        <title>Genomic Encyclopedia of Type Strains, Phase IV (KMG-IV): sequencing the most valuable type-strain genomes for metagenomic binning, comparative biology and taxonomic classification.</title>
        <authorList>
            <person name="Goeker M."/>
        </authorList>
    </citation>
    <scope>NUCLEOTIDE SEQUENCE [LARGE SCALE GENOMIC DNA]</scope>
    <source>
        <strain evidence="2 3">DSM 23240</strain>
    </source>
</reference>
<sequence>MELVSKPFDMPRFSIITVCYNALTVLPDTLASLKGQSFDDYEWIVVDGASNDGTLDWLTIQSPDIFVSEPDKGIYDAMNKGIAMATGDWLFFLNAGDRFADSGVLHDIAAAIDAANVLATPPELVYGDVIYFGMQGQRRKRFNWLTRHRLIFGDLCHQAAFAARPLFANLGNFDISLRYNADFDWFVRVFKAQKPLLYVPRDIALFHDAGTHVTNHVSCESERDGVRARYCPRPKWVLGHLLLRVELKLRRMFGQTT</sequence>
<evidence type="ECO:0000313" key="2">
    <source>
        <dbReference type="EMBL" id="MBB5199131.1"/>
    </source>
</evidence>
<dbReference type="PANTHER" id="PTHR43685">
    <property type="entry name" value="GLYCOSYLTRANSFERASE"/>
    <property type="match status" value="1"/>
</dbReference>
<gene>
    <name evidence="2" type="ORF">HNR39_000958</name>
</gene>
<dbReference type="InterPro" id="IPR029044">
    <property type="entry name" value="Nucleotide-diphossugar_trans"/>
</dbReference>
<protein>
    <submittedName>
        <fullName evidence="2">Glycosyltransferase involved in cell wall biosynthesis</fullName>
    </submittedName>
</protein>